<dbReference type="EMBL" id="FNXB01000012">
    <property type="protein sequence ID" value="SEH87356.1"/>
    <property type="molecule type" value="Genomic_DNA"/>
</dbReference>
<feature type="compositionally biased region" description="Polar residues" evidence="1">
    <location>
        <begin position="36"/>
        <end position="46"/>
    </location>
</feature>
<organism evidence="2 3">
    <name type="scientific">Rhizobium tibeticum</name>
    <dbReference type="NCBI Taxonomy" id="501024"/>
    <lineage>
        <taxon>Bacteria</taxon>
        <taxon>Pseudomonadati</taxon>
        <taxon>Pseudomonadota</taxon>
        <taxon>Alphaproteobacteria</taxon>
        <taxon>Hyphomicrobiales</taxon>
        <taxon>Rhizobiaceae</taxon>
        <taxon>Rhizobium/Agrobacterium group</taxon>
        <taxon>Rhizobium</taxon>
    </lineage>
</organism>
<proteinExistence type="predicted"/>
<feature type="region of interest" description="Disordered" evidence="1">
    <location>
        <begin position="77"/>
        <end position="101"/>
    </location>
</feature>
<evidence type="ECO:0000313" key="3">
    <source>
        <dbReference type="Proteomes" id="UP000183063"/>
    </source>
</evidence>
<evidence type="ECO:0000256" key="1">
    <source>
        <dbReference type="SAM" id="MobiDB-lite"/>
    </source>
</evidence>
<evidence type="ECO:0000313" key="2">
    <source>
        <dbReference type="EMBL" id="SEH87356.1"/>
    </source>
</evidence>
<dbReference type="Proteomes" id="UP000183063">
    <property type="component" value="Unassembled WGS sequence"/>
</dbReference>
<feature type="compositionally biased region" description="Basic and acidic residues" evidence="1">
    <location>
        <begin position="1"/>
        <end position="10"/>
    </location>
</feature>
<reference evidence="3" key="1">
    <citation type="submission" date="2016-10" db="EMBL/GenBank/DDBJ databases">
        <authorList>
            <person name="Wibberg D."/>
        </authorList>
    </citation>
    <scope>NUCLEOTIDE SEQUENCE [LARGE SCALE GENOMIC DNA]</scope>
</reference>
<accession>A0A1K0J1F0</accession>
<sequence length="101" mass="11345">MAKNDQRSKTQIEQPKGSPKAISWRNQRWGEERQASRITIRTTPPATSKGPASIKALRTGTSITTSVIRTWESLRERAGDKTRKRSPTAVIIDQPQMNEDA</sequence>
<gene>
    <name evidence="2" type="ORF">RTCCBAU85039_2820</name>
</gene>
<protein>
    <submittedName>
        <fullName evidence="2">Uncharacterized protein</fullName>
    </submittedName>
</protein>
<dbReference type="AlphaFoldDB" id="A0A1K0J1F0"/>
<name>A0A1K0J1F0_9HYPH</name>
<feature type="region of interest" description="Disordered" evidence="1">
    <location>
        <begin position="1"/>
        <end position="54"/>
    </location>
</feature>